<evidence type="ECO:0000313" key="3">
    <source>
        <dbReference type="Proteomes" id="UP000234748"/>
    </source>
</evidence>
<reference evidence="2 3" key="1">
    <citation type="submission" date="2017-11" db="EMBL/GenBank/DDBJ databases">
        <title>Comparitive Functional Genomics of Dry Heat Resistant strains isolated from the Viking Spacecraft.</title>
        <authorList>
            <person name="Seuylemezian A."/>
            <person name="Cooper K."/>
            <person name="Vaishampayan P."/>
        </authorList>
    </citation>
    <scope>NUCLEOTIDE SEQUENCE [LARGE SCALE GENOMIC DNA]</scope>
    <source>
        <strain evidence="2 3">V1-29</strain>
    </source>
</reference>
<evidence type="ECO:0000256" key="1">
    <source>
        <dbReference type="SAM" id="Phobius"/>
    </source>
</evidence>
<gene>
    <name evidence="2" type="ORF">CUU66_18210</name>
</gene>
<feature type="transmembrane region" description="Helical" evidence="1">
    <location>
        <begin position="38"/>
        <end position="56"/>
    </location>
</feature>
<dbReference type="Proteomes" id="UP000234748">
    <property type="component" value="Unassembled WGS sequence"/>
</dbReference>
<comment type="caution">
    <text evidence="2">The sequence shown here is derived from an EMBL/GenBank/DDBJ whole genome shotgun (WGS) entry which is preliminary data.</text>
</comment>
<proteinExistence type="predicted"/>
<dbReference type="AlphaFoldDB" id="A0A2N5M2G9"/>
<keyword evidence="1" id="KW-1133">Transmembrane helix</keyword>
<keyword evidence="1" id="KW-0812">Transmembrane</keyword>
<keyword evidence="3" id="KW-1185">Reference proteome</keyword>
<organism evidence="2 3">
    <name type="scientific">Peribacillus deserti</name>
    <dbReference type="NCBI Taxonomy" id="673318"/>
    <lineage>
        <taxon>Bacteria</taxon>
        <taxon>Bacillati</taxon>
        <taxon>Bacillota</taxon>
        <taxon>Bacilli</taxon>
        <taxon>Bacillales</taxon>
        <taxon>Bacillaceae</taxon>
        <taxon>Peribacillus</taxon>
    </lineage>
</organism>
<dbReference type="EMBL" id="PGUY01000058">
    <property type="protein sequence ID" value="PLT28532.1"/>
    <property type="molecule type" value="Genomic_DNA"/>
</dbReference>
<name>A0A2N5M2G9_9BACI</name>
<protein>
    <submittedName>
        <fullName evidence="2">Uncharacterized protein</fullName>
    </submittedName>
</protein>
<evidence type="ECO:0000313" key="2">
    <source>
        <dbReference type="EMBL" id="PLT28532.1"/>
    </source>
</evidence>
<keyword evidence="1" id="KW-0472">Membrane</keyword>
<sequence>MRFFISYSFYRAIAIGKLEPEKNKRLAAYKLLGMYEAIQAYIHAAIEVLCFLLYLIEVT</sequence>
<accession>A0A2N5M2G9</accession>